<evidence type="ECO:0000256" key="5">
    <source>
        <dbReference type="ARBA" id="ARBA00022833"/>
    </source>
</evidence>
<dbReference type="EMBL" id="RXIL01000133">
    <property type="protein sequence ID" value="RZN67674.1"/>
    <property type="molecule type" value="Genomic_DNA"/>
</dbReference>
<dbReference type="SUPFAM" id="SSF54893">
    <property type="entry name" value="Aspartate carbamoyltransferase, Regulatory-chain, N-terminal domain"/>
    <property type="match status" value="1"/>
</dbReference>
<evidence type="ECO:0000256" key="6">
    <source>
        <dbReference type="ARBA" id="ARBA00022975"/>
    </source>
</evidence>
<dbReference type="GO" id="GO:0016740">
    <property type="term" value="F:transferase activity"/>
    <property type="evidence" value="ECO:0007669"/>
    <property type="project" value="UniProtKB-KW"/>
</dbReference>
<keyword evidence="5 7" id="KW-0862">Zinc</keyword>
<feature type="binding site" evidence="7">
    <location>
        <position position="138"/>
    </location>
    <ligand>
        <name>Zn(2+)</name>
        <dbReference type="ChEBI" id="CHEBI:29105"/>
    </ligand>
</feature>
<evidence type="ECO:0000313" key="11">
    <source>
        <dbReference type="Proteomes" id="UP000320766"/>
    </source>
</evidence>
<comment type="caution">
    <text evidence="10">The sequence shown here is derived from an EMBL/GenBank/DDBJ whole genome shotgun (WGS) entry which is preliminary data.</text>
</comment>
<dbReference type="InterPro" id="IPR002801">
    <property type="entry name" value="Asp_carbamoylTrfase_reg"/>
</dbReference>
<comment type="similarity">
    <text evidence="2 7">Belongs to the PyrI family.</text>
</comment>
<dbReference type="GO" id="GO:0006207">
    <property type="term" value="P:'de novo' pyrimidine nucleobase biosynthetic process"/>
    <property type="evidence" value="ECO:0007669"/>
    <property type="project" value="InterPro"/>
</dbReference>
<evidence type="ECO:0000256" key="3">
    <source>
        <dbReference type="ARBA" id="ARBA00021764"/>
    </source>
</evidence>
<dbReference type="GO" id="GO:0006221">
    <property type="term" value="P:pyrimidine nucleotide biosynthetic process"/>
    <property type="evidence" value="ECO:0007669"/>
    <property type="project" value="UniProtKB-UniRule"/>
</dbReference>
<evidence type="ECO:0000256" key="4">
    <source>
        <dbReference type="ARBA" id="ARBA00022723"/>
    </source>
</evidence>
<feature type="binding site" evidence="7">
    <location>
        <position position="109"/>
    </location>
    <ligand>
        <name>Zn(2+)</name>
        <dbReference type="ChEBI" id="CHEBI:29105"/>
    </ligand>
</feature>
<feature type="binding site" evidence="7">
    <location>
        <position position="114"/>
    </location>
    <ligand>
        <name>Zn(2+)</name>
        <dbReference type="ChEBI" id="CHEBI:29105"/>
    </ligand>
</feature>
<dbReference type="PANTHER" id="PTHR35805:SF1">
    <property type="entry name" value="ASPARTATE CARBAMOYLTRANSFERASE REGULATORY CHAIN"/>
    <property type="match status" value="1"/>
</dbReference>
<evidence type="ECO:0000256" key="7">
    <source>
        <dbReference type="HAMAP-Rule" id="MF_00002"/>
    </source>
</evidence>
<dbReference type="InterPro" id="IPR020545">
    <property type="entry name" value="Asp_carbamoyltransf_reg_N"/>
</dbReference>
<organism evidence="10 11">
    <name type="scientific">Candidatus Methanolliviera hydrocarbonicum</name>
    <dbReference type="NCBI Taxonomy" id="2491085"/>
    <lineage>
        <taxon>Archaea</taxon>
        <taxon>Methanobacteriati</taxon>
        <taxon>Methanobacteriota</taxon>
        <taxon>Candidatus Methanoliparia</taxon>
        <taxon>Candidatus Methanoliparales</taxon>
        <taxon>Candidatus Methanollivieraceae</taxon>
        <taxon>Candidatus Methanolliviera</taxon>
    </lineage>
</organism>
<comment type="function">
    <text evidence="1 7">Involved in allosteric regulation of aspartate carbamoyltransferase.</text>
</comment>
<evidence type="ECO:0000256" key="1">
    <source>
        <dbReference type="ARBA" id="ARBA00002565"/>
    </source>
</evidence>
<proteinExistence type="inferred from homology"/>
<feature type="domain" description="Aspartate carbamoyltransferase regulatory subunit N-terminal" evidence="8">
    <location>
        <begin position="6"/>
        <end position="97"/>
    </location>
</feature>
<dbReference type="InterPro" id="IPR036793">
    <property type="entry name" value="Asp_carbatrfase_reg_N_sf"/>
</dbReference>
<protein>
    <recommendedName>
        <fullName evidence="3 7">Aspartate carbamoyltransferase regulatory chain</fullName>
    </recommendedName>
</protein>
<sequence>MKREKLRVEPIKDGTVIDHIMSGQALNVLKVLKIKSPSEETVSMAMNVSSREMGKKDIVKVEDRRLEKGELNKIALIATNATINIVEEYDVVEKYRVSVPKFINGIIRCKNQNCITNMDEHVVTRFKVESKDPLSLRCVYCGSRTSSVEFL</sequence>
<evidence type="ECO:0000313" key="10">
    <source>
        <dbReference type="EMBL" id="RZN67674.1"/>
    </source>
</evidence>
<dbReference type="SUPFAM" id="SSF57825">
    <property type="entry name" value="Aspartate carbamoyltransferase, Regulatory-chain, C-terminal domain"/>
    <property type="match status" value="1"/>
</dbReference>
<feature type="binding site" evidence="7">
    <location>
        <position position="141"/>
    </location>
    <ligand>
        <name>Zn(2+)</name>
        <dbReference type="ChEBI" id="CHEBI:29105"/>
    </ligand>
</feature>
<dbReference type="Pfam" id="PF02748">
    <property type="entry name" value="PyrI_C"/>
    <property type="match status" value="1"/>
</dbReference>
<dbReference type="HAMAP" id="MF_00002">
    <property type="entry name" value="Asp_carb_tr_reg"/>
    <property type="match status" value="1"/>
</dbReference>
<dbReference type="NCBIfam" id="TIGR00240">
    <property type="entry name" value="ATCase_reg"/>
    <property type="match status" value="1"/>
</dbReference>
<dbReference type="InterPro" id="IPR036792">
    <property type="entry name" value="Asp_carbatrfase_reg_C_sf"/>
</dbReference>
<feature type="domain" description="Aspartate carbamoyltransferase regulatory subunit C-terminal" evidence="9">
    <location>
        <begin position="103"/>
        <end position="146"/>
    </location>
</feature>
<dbReference type="GO" id="GO:0046872">
    <property type="term" value="F:metal ion binding"/>
    <property type="evidence" value="ECO:0007669"/>
    <property type="project" value="UniProtKB-KW"/>
</dbReference>
<dbReference type="GO" id="GO:0009347">
    <property type="term" value="C:aspartate carbamoyltransferase complex"/>
    <property type="evidence" value="ECO:0007669"/>
    <property type="project" value="InterPro"/>
</dbReference>
<dbReference type="Pfam" id="PF01948">
    <property type="entry name" value="PyrI"/>
    <property type="match status" value="1"/>
</dbReference>
<evidence type="ECO:0000259" key="9">
    <source>
        <dbReference type="Pfam" id="PF02748"/>
    </source>
</evidence>
<keyword evidence="6 7" id="KW-0665">Pyrimidine biosynthesis</keyword>
<evidence type="ECO:0000259" key="8">
    <source>
        <dbReference type="Pfam" id="PF01948"/>
    </source>
</evidence>
<dbReference type="Gene3D" id="3.30.70.140">
    <property type="entry name" value="Aspartate carbamoyltransferase regulatory subunit, N-terminal domain"/>
    <property type="match status" value="1"/>
</dbReference>
<evidence type="ECO:0000256" key="2">
    <source>
        <dbReference type="ARBA" id="ARBA00010498"/>
    </source>
</evidence>
<dbReference type="AlphaFoldDB" id="A0A520KW81"/>
<accession>A0A520KW81</accession>
<dbReference type="InterPro" id="IPR020542">
    <property type="entry name" value="Asp_carbamoyltrfase_reg_C"/>
</dbReference>
<reference evidence="10 11" key="1">
    <citation type="journal article" date="2019" name="Nat. Microbiol.">
        <title>Wide diversity of methane and short-chain alkane metabolisms in uncultured archaea.</title>
        <authorList>
            <person name="Borrel G."/>
            <person name="Adam P.S."/>
            <person name="McKay L.J."/>
            <person name="Chen L.X."/>
            <person name="Sierra-Garcia I.N."/>
            <person name="Sieber C.M."/>
            <person name="Letourneur Q."/>
            <person name="Ghozlane A."/>
            <person name="Andersen G.L."/>
            <person name="Li W.J."/>
            <person name="Hallam S.J."/>
            <person name="Muyzer G."/>
            <person name="de Oliveira V.M."/>
            <person name="Inskeep W.P."/>
            <person name="Banfield J.F."/>
            <person name="Gribaldo S."/>
        </authorList>
    </citation>
    <scope>NUCLEOTIDE SEQUENCE [LARGE SCALE GENOMIC DNA]</scope>
    <source>
        <strain evidence="10">NM1b</strain>
    </source>
</reference>
<keyword evidence="10" id="KW-0808">Transferase</keyword>
<gene>
    <name evidence="7" type="primary">pyrI</name>
    <name evidence="10" type="ORF">EF807_07435</name>
</gene>
<dbReference type="Proteomes" id="UP000320766">
    <property type="component" value="Unassembled WGS sequence"/>
</dbReference>
<dbReference type="PANTHER" id="PTHR35805">
    <property type="entry name" value="ASPARTATE CARBAMOYLTRANSFERASE REGULATORY CHAIN"/>
    <property type="match status" value="1"/>
</dbReference>
<dbReference type="Gene3D" id="2.30.30.20">
    <property type="entry name" value="Aspartate carbamoyltransferase regulatory subunit, C-terminal domain"/>
    <property type="match status" value="1"/>
</dbReference>
<keyword evidence="4 7" id="KW-0479">Metal-binding</keyword>
<name>A0A520KW81_9EURY</name>
<comment type="cofactor">
    <cofactor evidence="7">
        <name>Zn(2+)</name>
        <dbReference type="ChEBI" id="CHEBI:29105"/>
    </cofactor>
    <text evidence="7">Binds 1 zinc ion per subunit.</text>
</comment>
<comment type="subunit">
    <text evidence="7">Contains catalytic and regulatory chains.</text>
</comment>